<evidence type="ECO:0000313" key="1">
    <source>
        <dbReference type="EMBL" id="MCZ4221760.1"/>
    </source>
</evidence>
<dbReference type="InterPro" id="IPR017853">
    <property type="entry name" value="GH"/>
</dbReference>
<name>A0ABT4KS71_9SPHI</name>
<dbReference type="EMBL" id="JAPWGL010000001">
    <property type="protein sequence ID" value="MCZ4221760.1"/>
    <property type="molecule type" value="Genomic_DNA"/>
</dbReference>
<protein>
    <recommendedName>
        <fullName evidence="3">Glycoside hydrolase</fullName>
    </recommendedName>
</protein>
<dbReference type="PROSITE" id="PS51257">
    <property type="entry name" value="PROKAR_LIPOPROTEIN"/>
    <property type="match status" value="1"/>
</dbReference>
<dbReference type="SUPFAM" id="SSF51445">
    <property type="entry name" value="(Trans)glycosidases"/>
    <property type="match status" value="1"/>
</dbReference>
<reference evidence="1" key="1">
    <citation type="submission" date="2022-12" db="EMBL/GenBank/DDBJ databases">
        <title>Genome sequence of SJ11.</title>
        <authorList>
            <person name="Woo H."/>
        </authorList>
    </citation>
    <scope>NUCLEOTIDE SEQUENCE</scope>
    <source>
        <strain evidence="1">SJ11</strain>
    </source>
</reference>
<evidence type="ECO:0008006" key="3">
    <source>
        <dbReference type="Google" id="ProtNLM"/>
    </source>
</evidence>
<sequence>MKIYQIAPRLWQAKIHHLNIVILLALGILSSCKKNADTEQPVPAADTKTIAQTELTSGIGNGVNIQPSYYNSGNPNFGWSLMKQQTKIKTVRLEIEPDKVTQAKNWISQAKSNGYTVIATYHKSSVLGSDNTAELTAAANWWKANYANLASSGSFTVNLMNEWGSHNLSANSFASAYNNAISIVRQVYSGPIIIDISGWGQETAIAAAAAKGSNGGTKINDGNYILSAHVYPGAYNQAKGRYMNTSDIDDLASSGKPCMLGEFGNQGGSGADWSGIVDYAKSKGWTILGWAWNGDGNSMNMVSPSWASNGGATSFTLSSYFSVVYNKL</sequence>
<dbReference type="RefSeq" id="WP_269413597.1">
    <property type="nucleotide sequence ID" value="NZ_JAPWGL010000001.1"/>
</dbReference>
<comment type="caution">
    <text evidence="1">The sequence shown here is derived from an EMBL/GenBank/DDBJ whole genome shotgun (WGS) entry which is preliminary data.</text>
</comment>
<keyword evidence="2" id="KW-1185">Reference proteome</keyword>
<dbReference type="Gene3D" id="3.20.20.80">
    <property type="entry name" value="Glycosidases"/>
    <property type="match status" value="1"/>
</dbReference>
<proteinExistence type="predicted"/>
<accession>A0ABT4KS71</accession>
<organism evidence="1 2">
    <name type="scientific">Pedobacter rhodius</name>
    <dbReference type="NCBI Taxonomy" id="3004098"/>
    <lineage>
        <taxon>Bacteria</taxon>
        <taxon>Pseudomonadati</taxon>
        <taxon>Bacteroidota</taxon>
        <taxon>Sphingobacteriia</taxon>
        <taxon>Sphingobacteriales</taxon>
        <taxon>Sphingobacteriaceae</taxon>
        <taxon>Pedobacter</taxon>
    </lineage>
</organism>
<dbReference type="Proteomes" id="UP001144341">
    <property type="component" value="Unassembled WGS sequence"/>
</dbReference>
<evidence type="ECO:0000313" key="2">
    <source>
        <dbReference type="Proteomes" id="UP001144341"/>
    </source>
</evidence>
<gene>
    <name evidence="1" type="ORF">O0931_00465</name>
</gene>